<gene>
    <name evidence="1" type="ORF">D5086_004713</name>
</gene>
<sequence>MIMRNLLRWKLMMLLGPLSHKNRVQTPSYARATLLNVLCNHYTGNSDGSETEAQNRKGDCARYGDMIFLINPDLPHWKHCEKIDGMMIQKNKFSSTEDSVNSISIGNSDLDDCIRSSGCKEFPKDSNSEVPEIDVVFLHGLCGAPYKTWHIAEDKHSTKSGLVEKIDEEAGKLGTFWPGEWLSSDFNRACLFTIKYKINLTQWSGASLPVQEVSSRLLEQLVDAGIGNHPVVFYSCPHFGSKLADMPWRIGLVLRPAPSIGELRSGSPRLVELNDFIRQLHKKGLVEVLTKVTSIVEGYGGWAWRMEIVPIESAYPGFGELVVRVTWKLFFHLPPSLYLLRWWMCLLDSITSGRVGVGFTKPMLLFCSPSEVS</sequence>
<evidence type="ECO:0000313" key="2">
    <source>
        <dbReference type="Proteomes" id="UP000309997"/>
    </source>
</evidence>
<name>A0ACC4CTB9_POPAL</name>
<dbReference type="EMBL" id="RCHU02000002">
    <property type="protein sequence ID" value="KAL3603854.1"/>
    <property type="molecule type" value="Genomic_DNA"/>
</dbReference>
<accession>A0ACC4CTB9</accession>
<keyword evidence="2" id="KW-1185">Reference proteome</keyword>
<evidence type="ECO:0000313" key="1">
    <source>
        <dbReference type="EMBL" id="KAL3603854.1"/>
    </source>
</evidence>
<protein>
    <submittedName>
        <fullName evidence="1">Uncharacterized protein</fullName>
    </submittedName>
</protein>
<comment type="caution">
    <text evidence="1">The sequence shown here is derived from an EMBL/GenBank/DDBJ whole genome shotgun (WGS) entry which is preliminary data.</text>
</comment>
<reference evidence="1 2" key="1">
    <citation type="journal article" date="2024" name="Plant Biotechnol. J.">
        <title>Genome and CRISPR/Cas9 system of a widespread forest tree (Populus alba) in the world.</title>
        <authorList>
            <person name="Liu Y.J."/>
            <person name="Jiang P.F."/>
            <person name="Han X.M."/>
            <person name="Li X.Y."/>
            <person name="Wang H.M."/>
            <person name="Wang Y.J."/>
            <person name="Wang X.X."/>
            <person name="Zeng Q.Y."/>
        </authorList>
    </citation>
    <scope>NUCLEOTIDE SEQUENCE [LARGE SCALE GENOMIC DNA]</scope>
    <source>
        <strain evidence="2">cv. PAL-ZL1</strain>
    </source>
</reference>
<organism evidence="1 2">
    <name type="scientific">Populus alba</name>
    <name type="common">White poplar</name>
    <dbReference type="NCBI Taxonomy" id="43335"/>
    <lineage>
        <taxon>Eukaryota</taxon>
        <taxon>Viridiplantae</taxon>
        <taxon>Streptophyta</taxon>
        <taxon>Embryophyta</taxon>
        <taxon>Tracheophyta</taxon>
        <taxon>Spermatophyta</taxon>
        <taxon>Magnoliopsida</taxon>
        <taxon>eudicotyledons</taxon>
        <taxon>Gunneridae</taxon>
        <taxon>Pentapetalae</taxon>
        <taxon>rosids</taxon>
        <taxon>fabids</taxon>
        <taxon>Malpighiales</taxon>
        <taxon>Salicaceae</taxon>
        <taxon>Saliceae</taxon>
        <taxon>Populus</taxon>
    </lineage>
</organism>
<proteinExistence type="predicted"/>
<dbReference type="Proteomes" id="UP000309997">
    <property type="component" value="Unassembled WGS sequence"/>
</dbReference>